<evidence type="ECO:0000313" key="2">
    <source>
        <dbReference type="Proteomes" id="UP001152888"/>
    </source>
</evidence>
<gene>
    <name evidence="1" type="ORF">ACAOBT_LOCUS17680</name>
</gene>
<organism evidence="1 2">
    <name type="scientific">Acanthoscelides obtectus</name>
    <name type="common">Bean weevil</name>
    <name type="synonym">Bruchus obtectus</name>
    <dbReference type="NCBI Taxonomy" id="200917"/>
    <lineage>
        <taxon>Eukaryota</taxon>
        <taxon>Metazoa</taxon>
        <taxon>Ecdysozoa</taxon>
        <taxon>Arthropoda</taxon>
        <taxon>Hexapoda</taxon>
        <taxon>Insecta</taxon>
        <taxon>Pterygota</taxon>
        <taxon>Neoptera</taxon>
        <taxon>Endopterygota</taxon>
        <taxon>Coleoptera</taxon>
        <taxon>Polyphaga</taxon>
        <taxon>Cucujiformia</taxon>
        <taxon>Chrysomeloidea</taxon>
        <taxon>Chrysomelidae</taxon>
        <taxon>Bruchinae</taxon>
        <taxon>Bruchini</taxon>
        <taxon>Acanthoscelides</taxon>
    </lineage>
</organism>
<dbReference type="OrthoDB" id="6610578at2759"/>
<sequence>MKCSAIQWASGNPTNIMQGSVGLSSLSDYRALPQTRYSPEFLTKEYLVIRQITYPMSCSPSYLTRVTLATNFAVLLLEPVIITTN</sequence>
<reference evidence="1" key="1">
    <citation type="submission" date="2022-03" db="EMBL/GenBank/DDBJ databases">
        <authorList>
            <person name="Sayadi A."/>
        </authorList>
    </citation>
    <scope>NUCLEOTIDE SEQUENCE</scope>
</reference>
<accession>A0A9P0PMZ0</accession>
<protein>
    <submittedName>
        <fullName evidence="1">Uncharacterized protein</fullName>
    </submittedName>
</protein>
<keyword evidence="2" id="KW-1185">Reference proteome</keyword>
<dbReference type="AlphaFoldDB" id="A0A9P0PMZ0"/>
<dbReference type="EMBL" id="CAKOFQ010007011">
    <property type="protein sequence ID" value="CAH1987127.1"/>
    <property type="molecule type" value="Genomic_DNA"/>
</dbReference>
<comment type="caution">
    <text evidence="1">The sequence shown here is derived from an EMBL/GenBank/DDBJ whole genome shotgun (WGS) entry which is preliminary data.</text>
</comment>
<name>A0A9P0PMZ0_ACAOB</name>
<proteinExistence type="predicted"/>
<dbReference type="Proteomes" id="UP001152888">
    <property type="component" value="Unassembled WGS sequence"/>
</dbReference>
<evidence type="ECO:0000313" key="1">
    <source>
        <dbReference type="EMBL" id="CAH1987127.1"/>
    </source>
</evidence>